<dbReference type="EMBL" id="JAFIWB010000018">
    <property type="protein sequence ID" value="MBN6103500.1"/>
    <property type="molecule type" value="Genomic_DNA"/>
</dbReference>
<evidence type="ECO:0000313" key="1">
    <source>
        <dbReference type="EMBL" id="MBN6103500.1"/>
    </source>
</evidence>
<sequence>MCFGWFLSEDRSVAFEELNVERFGGYFGCGSSGCEELKLGRALLVFVLAILFAGQSDGSALPHFSVEGMNKHTIRSGFGLFITQSEVLTQGARENIRFASSVRCEDRYVKVAVASGTNVPVKDVCLVASRALRFVLEQAAVDHVSVEIRIVPARVDYHRSFFRFGRGPKLTLIAPQMRNLEETLANIADLVAHETFHVSMFVAGDIGLSANERAAYYYGLCGQLVASGKLENSALPGFAVDSTDEDVFDSSESAELVRSEVLQISKGEAIASDTSAGEWLLSQCRSFRPSSSKP</sequence>
<evidence type="ECO:0000313" key="2">
    <source>
        <dbReference type="Proteomes" id="UP000695802"/>
    </source>
</evidence>
<proteinExistence type="predicted"/>
<comment type="caution">
    <text evidence="1">The sequence shown here is derived from an EMBL/GenBank/DDBJ whole genome shotgun (WGS) entry which is preliminary data.</text>
</comment>
<dbReference type="RefSeq" id="WP_179568993.1">
    <property type="nucleotide sequence ID" value="NZ_JACSQX010000018.1"/>
</dbReference>
<reference evidence="1 2" key="1">
    <citation type="submission" date="2021-02" db="EMBL/GenBank/DDBJ databases">
        <title>Taxonomically Unique Crown Gall-Associated Xanthomonas Stains Have Deficiency in Virulence Repertories.</title>
        <authorList>
            <person name="Mafakheri H."/>
            <person name="Taghavi S.M."/>
            <person name="Dimkic I."/>
            <person name="Nemanja K."/>
            <person name="Osdaghi E."/>
        </authorList>
    </citation>
    <scope>NUCLEOTIDE SEQUENCE [LARGE SCALE GENOMIC DNA]</scope>
    <source>
        <strain evidence="1 2">FX4</strain>
    </source>
</reference>
<keyword evidence="2" id="KW-1185">Reference proteome</keyword>
<dbReference type="Proteomes" id="UP000695802">
    <property type="component" value="Unassembled WGS sequence"/>
</dbReference>
<name>A0ABS3B595_9XANT</name>
<gene>
    <name evidence="1" type="ORF">JR064_15130</name>
</gene>
<protein>
    <submittedName>
        <fullName evidence="1">Uncharacterized protein</fullName>
    </submittedName>
</protein>
<accession>A0ABS3B595</accession>
<organism evidence="1 2">
    <name type="scientific">Xanthomonas bonasiae</name>
    <dbReference type="NCBI Taxonomy" id="2810351"/>
    <lineage>
        <taxon>Bacteria</taxon>
        <taxon>Pseudomonadati</taxon>
        <taxon>Pseudomonadota</taxon>
        <taxon>Gammaproteobacteria</taxon>
        <taxon>Lysobacterales</taxon>
        <taxon>Lysobacteraceae</taxon>
        <taxon>Xanthomonas</taxon>
    </lineage>
</organism>